<dbReference type="SUPFAM" id="SSF141072">
    <property type="entry name" value="CalX-like"/>
    <property type="match status" value="2"/>
</dbReference>
<evidence type="ECO:0000256" key="1">
    <source>
        <dbReference type="ARBA" id="ARBA00022729"/>
    </source>
</evidence>
<dbReference type="CDD" id="cd00063">
    <property type="entry name" value="FN3"/>
    <property type="match status" value="3"/>
</dbReference>
<name>A0A225WYV9_9STRA</name>
<dbReference type="SMART" id="SM00237">
    <property type="entry name" value="Calx_beta"/>
    <property type="match status" value="2"/>
</dbReference>
<dbReference type="PANTHER" id="PTHR13817">
    <property type="entry name" value="TITIN"/>
    <property type="match status" value="1"/>
</dbReference>
<dbReference type="PANTHER" id="PTHR13817:SF73">
    <property type="entry name" value="FIBRONECTIN TYPE-III DOMAIN-CONTAINING PROTEIN"/>
    <property type="match status" value="1"/>
</dbReference>
<accession>A0A225WYV9</accession>
<dbReference type="Gene3D" id="2.60.40.10">
    <property type="entry name" value="Immunoglobulins"/>
    <property type="match status" value="5"/>
</dbReference>
<reference evidence="6" key="1">
    <citation type="submission" date="2017-03" db="EMBL/GenBank/DDBJ databases">
        <title>Phytopthora megakarya and P. palmivora, two closely related causual agents of cacao black pod achieved similar genome size and gene model numbers by different mechanisms.</title>
        <authorList>
            <person name="Ali S."/>
            <person name="Shao J."/>
            <person name="Larry D.J."/>
            <person name="Kronmiller B."/>
            <person name="Shen D."/>
            <person name="Strem M.D."/>
            <person name="Melnick R.L."/>
            <person name="Guiltinan M.J."/>
            <person name="Tyler B.M."/>
            <person name="Meinhardt L.W."/>
            <person name="Bailey B.A."/>
        </authorList>
    </citation>
    <scope>NUCLEOTIDE SEQUENCE [LARGE SCALE GENOMIC DNA]</scope>
    <source>
        <strain evidence="6">zdho120</strain>
    </source>
</reference>
<dbReference type="EMBL" id="NBNE01000104">
    <property type="protein sequence ID" value="OWZ22856.1"/>
    <property type="molecule type" value="Genomic_DNA"/>
</dbReference>
<dbReference type="SMART" id="SM00060">
    <property type="entry name" value="FN3"/>
    <property type="match status" value="4"/>
</dbReference>
<evidence type="ECO:0000313" key="6">
    <source>
        <dbReference type="Proteomes" id="UP000198211"/>
    </source>
</evidence>
<dbReference type="GO" id="GO:0016020">
    <property type="term" value="C:membrane"/>
    <property type="evidence" value="ECO:0007669"/>
    <property type="project" value="InterPro"/>
</dbReference>
<organism evidence="5 6">
    <name type="scientific">Phytophthora megakarya</name>
    <dbReference type="NCBI Taxonomy" id="4795"/>
    <lineage>
        <taxon>Eukaryota</taxon>
        <taxon>Sar</taxon>
        <taxon>Stramenopiles</taxon>
        <taxon>Oomycota</taxon>
        <taxon>Peronosporomycetes</taxon>
        <taxon>Peronosporales</taxon>
        <taxon>Peronosporaceae</taxon>
        <taxon>Phytophthora</taxon>
    </lineage>
</organism>
<dbReference type="AlphaFoldDB" id="A0A225WYV9"/>
<feature type="domain" description="Fibronectin type-III" evidence="4">
    <location>
        <begin position="384"/>
        <end position="474"/>
    </location>
</feature>
<dbReference type="STRING" id="4795.A0A225WYV9"/>
<dbReference type="InterPro" id="IPR036116">
    <property type="entry name" value="FN3_sf"/>
</dbReference>
<feature type="domain" description="Fibronectin type-III" evidence="4">
    <location>
        <begin position="177"/>
        <end position="270"/>
    </location>
</feature>
<dbReference type="InterPro" id="IPR038081">
    <property type="entry name" value="CalX-like_sf"/>
</dbReference>
<evidence type="ECO:0000259" key="4">
    <source>
        <dbReference type="PROSITE" id="PS50853"/>
    </source>
</evidence>
<evidence type="ECO:0000256" key="2">
    <source>
        <dbReference type="ARBA" id="ARBA00022737"/>
    </source>
</evidence>
<feature type="domain" description="Fibronectin type-III" evidence="4">
    <location>
        <begin position="1"/>
        <end position="75"/>
    </location>
</feature>
<dbReference type="InterPro" id="IPR050964">
    <property type="entry name" value="Striated_Muscle_Regulatory"/>
</dbReference>
<dbReference type="Gene3D" id="2.60.40.2030">
    <property type="match status" value="2"/>
</dbReference>
<dbReference type="Proteomes" id="UP000198211">
    <property type="component" value="Unassembled WGS sequence"/>
</dbReference>
<dbReference type="InterPro" id="IPR003644">
    <property type="entry name" value="Calx_beta"/>
</dbReference>
<feature type="domain" description="Fibronectin type-III" evidence="4">
    <location>
        <begin position="79"/>
        <end position="176"/>
    </location>
</feature>
<sequence>MQNLRWSASEDSGGDSFVAYVLFSNTGDILYNGTSTVFTRGYLTRSTAYTYSVCAWNSAGTSLKSSLVSASTKSSIVAPSQPLQLAQSNSSGGSIGLTWQIPVDNGGVSILGYKLYRNGVWWADVGANGTTLSYLDEQNLAASQHYVYVVQATNSIGLGAMSANLDATTTQATPPNPPAQLEVVVLGGNLTATWVPAANSGGIPLTYYRLNVLVGSNVAFSTNLTTSQLTYTIFGLRASIPYAIVATSGNSIGESSTQKLVANGGAVRPAAPPTPERYNNATGLQLWMIVLKLYLPIDDGGAPINQLFLYQNGSKIRSDPVNTDNQAVLGDATSRYILDEIGPLHAGATYYFAVSAFSSVSTIGEGFRSDAVKVVTDPATLPSTPINLVVALRTSFSVFLQWDASADTGGDDVVYEIAYNNTNTSESSYAQATETTAEIPKLVPDDVYIFRVRARNSAGTSVWTPGLSAQTDVTQRGVVTFNVASLTVFENATSVTIQLVRVNGSSSTISCSYTNTGGTAADGQDYTLPPESTRSFSFVGALTVQSFNVQIINDDVYQPNPRTIILTLTDTTPARTTPVSPTSLTINILDDGDAGTIGFVNSEVSVLENARIISIQLHRLYGKSTATSARIVLFSGSNSTSQPDIGFRLPSATVDFIDGQTSTSASIVIKDNDVYDFPSLYFYLTLEMVAGAAKIGSNSVIKVVVLDDGDRSVPGVMTVPSLDKATGGMLQLKWEPPTNVGGQNLSIIGYNISIRGANTARWILTQTNATIQPLGGLYPQTMFNFTISAVNSIGRGFDSPSVSFETTNFTAPGPSTEISLVSKTGGLLMINIATPIDTGGAPITGYVVYLAQGENFKVGNRFSTISRNAT</sequence>
<dbReference type="InterPro" id="IPR013783">
    <property type="entry name" value="Ig-like_fold"/>
</dbReference>
<dbReference type="SUPFAM" id="SSF49265">
    <property type="entry name" value="Fibronectin type III"/>
    <property type="match status" value="4"/>
</dbReference>
<evidence type="ECO:0000313" key="5">
    <source>
        <dbReference type="EMBL" id="OWZ22856.1"/>
    </source>
</evidence>
<keyword evidence="2" id="KW-0677">Repeat</keyword>
<comment type="caution">
    <text evidence="5">The sequence shown here is derived from an EMBL/GenBank/DDBJ whole genome shotgun (WGS) entry which is preliminary data.</text>
</comment>
<dbReference type="Pfam" id="PF00041">
    <property type="entry name" value="fn3"/>
    <property type="match status" value="2"/>
</dbReference>
<proteinExistence type="predicted"/>
<dbReference type="Pfam" id="PF03160">
    <property type="entry name" value="Calx-beta"/>
    <property type="match status" value="1"/>
</dbReference>
<protein>
    <recommendedName>
        <fullName evidence="4">Fibronectin type-III domain-containing protein</fullName>
    </recommendedName>
</protein>
<keyword evidence="3" id="KW-0106">Calcium</keyword>
<dbReference type="GO" id="GO:0007154">
    <property type="term" value="P:cell communication"/>
    <property type="evidence" value="ECO:0007669"/>
    <property type="project" value="InterPro"/>
</dbReference>
<dbReference type="PROSITE" id="PS50853">
    <property type="entry name" value="FN3"/>
    <property type="match status" value="5"/>
</dbReference>
<evidence type="ECO:0000256" key="3">
    <source>
        <dbReference type="ARBA" id="ARBA00022837"/>
    </source>
</evidence>
<feature type="domain" description="Fibronectin type-III" evidence="4">
    <location>
        <begin position="713"/>
        <end position="809"/>
    </location>
</feature>
<keyword evidence="6" id="KW-1185">Reference proteome</keyword>
<dbReference type="InterPro" id="IPR003961">
    <property type="entry name" value="FN3_dom"/>
</dbReference>
<gene>
    <name evidence="5" type="ORF">PHMEG_0002378</name>
</gene>
<keyword evidence="1" id="KW-0732">Signal</keyword>
<dbReference type="OrthoDB" id="418484at2759"/>